<feature type="transmembrane region" description="Helical" evidence="1">
    <location>
        <begin position="35"/>
        <end position="57"/>
    </location>
</feature>
<dbReference type="RefSeq" id="WP_091444454.1">
    <property type="nucleotide sequence ID" value="NZ_FMTP01000011.1"/>
</dbReference>
<organism evidence="3 4">
    <name type="scientific">Ancylobacter rudongensis</name>
    <dbReference type="NCBI Taxonomy" id="177413"/>
    <lineage>
        <taxon>Bacteria</taxon>
        <taxon>Pseudomonadati</taxon>
        <taxon>Pseudomonadota</taxon>
        <taxon>Alphaproteobacteria</taxon>
        <taxon>Hyphomicrobiales</taxon>
        <taxon>Xanthobacteraceae</taxon>
        <taxon>Ancylobacter</taxon>
    </lineage>
</organism>
<keyword evidence="1" id="KW-0472">Membrane</keyword>
<dbReference type="PANTHER" id="PTHR30336:SF4">
    <property type="entry name" value="ENVELOPE BIOGENESIS FACTOR ELYC"/>
    <property type="match status" value="1"/>
</dbReference>
<dbReference type="GO" id="GO:0005886">
    <property type="term" value="C:plasma membrane"/>
    <property type="evidence" value="ECO:0007669"/>
    <property type="project" value="TreeGrafter"/>
</dbReference>
<evidence type="ECO:0000256" key="1">
    <source>
        <dbReference type="SAM" id="Phobius"/>
    </source>
</evidence>
<dbReference type="CDD" id="cd06259">
    <property type="entry name" value="YdcF-like"/>
    <property type="match status" value="1"/>
</dbReference>
<dbReference type="Pfam" id="PF02698">
    <property type="entry name" value="DUF218"/>
    <property type="match status" value="1"/>
</dbReference>
<dbReference type="AlphaFoldDB" id="A0A1G4URN5"/>
<dbReference type="Proteomes" id="UP000198889">
    <property type="component" value="Unassembled WGS sequence"/>
</dbReference>
<dbReference type="Gene3D" id="3.40.50.620">
    <property type="entry name" value="HUPs"/>
    <property type="match status" value="1"/>
</dbReference>
<dbReference type="InterPro" id="IPR051599">
    <property type="entry name" value="Cell_Envelope_Assoc"/>
</dbReference>
<dbReference type="InterPro" id="IPR003848">
    <property type="entry name" value="DUF218"/>
</dbReference>
<dbReference type="InterPro" id="IPR014729">
    <property type="entry name" value="Rossmann-like_a/b/a_fold"/>
</dbReference>
<accession>A0A1G4URN5</accession>
<gene>
    <name evidence="3" type="ORF">SAMN05660859_0222</name>
</gene>
<feature type="transmembrane region" description="Helical" evidence="1">
    <location>
        <begin position="7"/>
        <end position="29"/>
    </location>
</feature>
<proteinExistence type="predicted"/>
<dbReference type="GO" id="GO:0043164">
    <property type="term" value="P:Gram-negative-bacterium-type cell wall biogenesis"/>
    <property type="evidence" value="ECO:0007669"/>
    <property type="project" value="TreeGrafter"/>
</dbReference>
<keyword evidence="4" id="KW-1185">Reference proteome</keyword>
<evidence type="ECO:0000313" key="4">
    <source>
        <dbReference type="Proteomes" id="UP000198889"/>
    </source>
</evidence>
<name>A0A1G4URN5_9HYPH</name>
<keyword evidence="1" id="KW-1133">Transmembrane helix</keyword>
<feature type="domain" description="DUF218" evidence="2">
    <location>
        <begin position="79"/>
        <end position="246"/>
    </location>
</feature>
<evidence type="ECO:0000259" key="2">
    <source>
        <dbReference type="Pfam" id="PF02698"/>
    </source>
</evidence>
<protein>
    <submittedName>
        <fullName evidence="3">Uncharacterized SAM-binding protein YcdF, DUF218 family</fullName>
    </submittedName>
</protein>
<sequence>MFFTLSKLIWLVAVPSTFLTLLAAIGLVLWLRWPWLGAGLVTLGVVGLLLIGIGPFGRMLLIPLEARFPSYVEDGRKVDGIIVLGGTELARITAARGQPSFHESAERILAMGELARRYPQARVVFSGGGAELGPRPLDEADVVRLALPQIGLADDRVTFEPMARNTEENARLAKELIQPQPGETWLLVTSAFHMPRAVGCFRAAGFPVTAYPVDYRTSGKADYFEPFRSVANGLDFFDLAIHEWLGLSVYYLTGRIDSPLPAPLP</sequence>
<reference evidence="4" key="1">
    <citation type="submission" date="2016-10" db="EMBL/GenBank/DDBJ databases">
        <authorList>
            <person name="Varghese N."/>
            <person name="Submissions S."/>
        </authorList>
    </citation>
    <scope>NUCLEOTIDE SEQUENCE [LARGE SCALE GENOMIC DNA]</scope>
    <source>
        <strain evidence="4">CGMCC 1.1761</strain>
    </source>
</reference>
<dbReference type="GO" id="GO:0000270">
    <property type="term" value="P:peptidoglycan metabolic process"/>
    <property type="evidence" value="ECO:0007669"/>
    <property type="project" value="TreeGrafter"/>
</dbReference>
<dbReference type="EMBL" id="FMTP01000011">
    <property type="protein sequence ID" value="SCW96302.1"/>
    <property type="molecule type" value="Genomic_DNA"/>
</dbReference>
<dbReference type="STRING" id="177413.SAMN05660859_0222"/>
<dbReference type="PANTHER" id="PTHR30336">
    <property type="entry name" value="INNER MEMBRANE PROTEIN, PROBABLE PERMEASE"/>
    <property type="match status" value="1"/>
</dbReference>
<evidence type="ECO:0000313" key="3">
    <source>
        <dbReference type="EMBL" id="SCW96302.1"/>
    </source>
</evidence>
<keyword evidence="1" id="KW-0812">Transmembrane</keyword>